<reference evidence="7 8" key="1">
    <citation type="submission" date="2024-09" db="EMBL/GenBank/DDBJ databases">
        <authorList>
            <person name="Sun Q."/>
            <person name="Mori K."/>
        </authorList>
    </citation>
    <scope>NUCLEOTIDE SEQUENCE [LARGE SCALE GENOMIC DNA]</scope>
    <source>
        <strain evidence="7 8">NCAIM B.02621</strain>
    </source>
</reference>
<dbReference type="RefSeq" id="WP_376836472.1">
    <property type="nucleotide sequence ID" value="NZ_JBHLSW010000007.1"/>
</dbReference>
<dbReference type="PANTHER" id="PTHR23133:SF2">
    <property type="entry name" value="IMIDAZOLEGLYCEROL-PHOSPHATE DEHYDRATASE"/>
    <property type="match status" value="1"/>
</dbReference>
<protein>
    <recommendedName>
        <fullName evidence="5">Imidazoleglycerol-phosphate dehydratase</fullName>
        <shortName evidence="5">IGPD</shortName>
        <ecNumber evidence="5">4.2.1.19</ecNumber>
    </recommendedName>
</protein>
<dbReference type="GO" id="GO:0004424">
    <property type="term" value="F:imidazoleglycerol-phosphate dehydratase activity"/>
    <property type="evidence" value="ECO:0007669"/>
    <property type="project" value="UniProtKB-EC"/>
</dbReference>
<gene>
    <name evidence="5 7" type="primary">hisB</name>
    <name evidence="7" type="ORF">ACFFGE_11145</name>
</gene>
<dbReference type="PANTHER" id="PTHR23133">
    <property type="entry name" value="IMIDAZOLEGLYCEROL-PHOSPHATE DEHYDRATASE HIS7"/>
    <property type="match status" value="1"/>
</dbReference>
<evidence type="ECO:0000259" key="6">
    <source>
        <dbReference type="Pfam" id="PF00155"/>
    </source>
</evidence>
<name>A0ABV6R467_9CAUL</name>
<evidence type="ECO:0000256" key="5">
    <source>
        <dbReference type="HAMAP-Rule" id="MF_00076"/>
    </source>
</evidence>
<dbReference type="Gene3D" id="3.30.230.40">
    <property type="entry name" value="Imidazole glycerol phosphate dehydratase, domain 1"/>
    <property type="match status" value="2"/>
</dbReference>
<comment type="pathway">
    <text evidence="1 5">Amino-acid biosynthesis; L-histidine biosynthesis; L-histidine from 5-phospho-alpha-D-ribose 1-diphosphate: step 6/9.</text>
</comment>
<dbReference type="PROSITE" id="PS00955">
    <property type="entry name" value="IGP_DEHYDRATASE_2"/>
    <property type="match status" value="1"/>
</dbReference>
<dbReference type="SUPFAM" id="SSF53383">
    <property type="entry name" value="PLP-dependent transferases"/>
    <property type="match status" value="1"/>
</dbReference>
<dbReference type="InterPro" id="IPR038494">
    <property type="entry name" value="IGPD_sf"/>
</dbReference>
<keyword evidence="5" id="KW-0963">Cytoplasm</keyword>
<organism evidence="7 8">
    <name type="scientific">Brevundimonas balnearis</name>
    <dbReference type="NCBI Taxonomy" id="1572858"/>
    <lineage>
        <taxon>Bacteria</taxon>
        <taxon>Pseudomonadati</taxon>
        <taxon>Pseudomonadota</taxon>
        <taxon>Alphaproteobacteria</taxon>
        <taxon>Caulobacterales</taxon>
        <taxon>Caulobacteraceae</taxon>
        <taxon>Brevundimonas</taxon>
    </lineage>
</organism>
<accession>A0ABV6R467</accession>
<comment type="similarity">
    <text evidence="5">Belongs to the imidazoleglycerol-phosphate dehydratase family.</text>
</comment>
<sequence>MTPLTNLPAPFAPLVAGGDGLDRYPNAAETLRARMADVYGVAPEQVLPMRGLTHGLELAIRLAARDGRAVEAPDAEPYASLRALYAAAPAGAETGVVILRALGSPEAVVEMAGRVAPALLVLDEGLIEYAEAPSATTVIGQADNLVVLRSLSLAYGLAGARVGAAIGQAGAIARLAEVVEPYALPEPSARLALQALDPSRLIETRRRIDQVKVERARLVRELERETTVEPGVGPIVIVRPTDVEAVLRELRAVGVSVERAGERLRLPVSTRAEVNDRLLVGFGLKPAAARPARRGQAVRDTKETRIVCAVDLDATAPVSIHTGVGFFDHMLEQVAAHGGFSLTLACEGDLHTDPHHTIEDSAIALGQALKQALGERRGIARYGFVLPMDEAEAKVSIDLSGRPYPVFEGTFETPFIGEYRTDLTAHVFRSLAEHLGAAIHVSVTGADDHHKTEAVYKGFGRALRQAIRVEGEAVPSTKGVL</sequence>
<dbReference type="InterPro" id="IPR015422">
    <property type="entry name" value="PyrdxlP-dep_Trfase_small"/>
</dbReference>
<dbReference type="Pfam" id="PF00475">
    <property type="entry name" value="IGPD"/>
    <property type="match status" value="1"/>
</dbReference>
<dbReference type="InterPro" id="IPR000807">
    <property type="entry name" value="ImidazoleglycerolP_deHydtase"/>
</dbReference>
<dbReference type="InterPro" id="IPR020565">
    <property type="entry name" value="ImidazoleglycerP_deHydtase_CS"/>
</dbReference>
<dbReference type="Pfam" id="PF00155">
    <property type="entry name" value="Aminotran_1_2"/>
    <property type="match status" value="1"/>
</dbReference>
<dbReference type="Proteomes" id="UP001589906">
    <property type="component" value="Unassembled WGS sequence"/>
</dbReference>
<dbReference type="CDD" id="cd07914">
    <property type="entry name" value="IGPD"/>
    <property type="match status" value="1"/>
</dbReference>
<dbReference type="InterPro" id="IPR015421">
    <property type="entry name" value="PyrdxlP-dep_Trfase_major"/>
</dbReference>
<dbReference type="Gene3D" id="3.90.1150.10">
    <property type="entry name" value="Aspartate Aminotransferase, domain 1"/>
    <property type="match status" value="1"/>
</dbReference>
<dbReference type="SUPFAM" id="SSF54211">
    <property type="entry name" value="Ribosomal protein S5 domain 2-like"/>
    <property type="match status" value="2"/>
</dbReference>
<dbReference type="EC" id="4.2.1.19" evidence="5"/>
<evidence type="ECO:0000256" key="1">
    <source>
        <dbReference type="ARBA" id="ARBA00005047"/>
    </source>
</evidence>
<dbReference type="Gene3D" id="3.40.640.10">
    <property type="entry name" value="Type I PLP-dependent aspartate aminotransferase-like (Major domain)"/>
    <property type="match status" value="1"/>
</dbReference>
<dbReference type="EMBL" id="JBHLSW010000007">
    <property type="protein sequence ID" value="MFC0634427.1"/>
    <property type="molecule type" value="Genomic_DNA"/>
</dbReference>
<dbReference type="InterPro" id="IPR004839">
    <property type="entry name" value="Aminotransferase_I/II_large"/>
</dbReference>
<keyword evidence="8" id="KW-1185">Reference proteome</keyword>
<evidence type="ECO:0000256" key="4">
    <source>
        <dbReference type="ARBA" id="ARBA00023239"/>
    </source>
</evidence>
<comment type="caution">
    <text evidence="7">The sequence shown here is derived from an EMBL/GenBank/DDBJ whole genome shotgun (WGS) entry which is preliminary data.</text>
</comment>
<keyword evidence="4 5" id="KW-0456">Lyase</keyword>
<dbReference type="InterPro" id="IPR020568">
    <property type="entry name" value="Ribosomal_Su5_D2-typ_SF"/>
</dbReference>
<evidence type="ECO:0000313" key="7">
    <source>
        <dbReference type="EMBL" id="MFC0634427.1"/>
    </source>
</evidence>
<comment type="subcellular location">
    <subcellularLocation>
        <location evidence="5">Cytoplasm</location>
    </subcellularLocation>
</comment>
<keyword evidence="3 5" id="KW-0368">Histidine biosynthesis</keyword>
<evidence type="ECO:0000313" key="8">
    <source>
        <dbReference type="Proteomes" id="UP001589906"/>
    </source>
</evidence>
<dbReference type="HAMAP" id="MF_00076">
    <property type="entry name" value="HisB"/>
    <property type="match status" value="1"/>
</dbReference>
<evidence type="ECO:0000256" key="3">
    <source>
        <dbReference type="ARBA" id="ARBA00023102"/>
    </source>
</evidence>
<proteinExistence type="inferred from homology"/>
<dbReference type="NCBIfam" id="NF002111">
    <property type="entry name" value="PRK00951.2-1"/>
    <property type="match status" value="1"/>
</dbReference>
<evidence type="ECO:0000256" key="2">
    <source>
        <dbReference type="ARBA" id="ARBA00022605"/>
    </source>
</evidence>
<feature type="domain" description="Aminotransferase class I/classII large" evidence="6">
    <location>
        <begin position="117"/>
        <end position="277"/>
    </location>
</feature>
<comment type="catalytic activity">
    <reaction evidence="5">
        <text>D-erythro-1-(imidazol-4-yl)glycerol 3-phosphate = 3-(imidazol-4-yl)-2-oxopropyl phosphate + H2O</text>
        <dbReference type="Rhea" id="RHEA:11040"/>
        <dbReference type="ChEBI" id="CHEBI:15377"/>
        <dbReference type="ChEBI" id="CHEBI:57766"/>
        <dbReference type="ChEBI" id="CHEBI:58278"/>
        <dbReference type="EC" id="4.2.1.19"/>
    </reaction>
</comment>
<keyword evidence="2 5" id="KW-0028">Amino-acid biosynthesis</keyword>
<dbReference type="InterPro" id="IPR015424">
    <property type="entry name" value="PyrdxlP-dep_Trfase"/>
</dbReference>